<keyword evidence="6" id="KW-1185">Reference proteome</keyword>
<evidence type="ECO:0000259" key="4">
    <source>
        <dbReference type="PROSITE" id="PS50275"/>
    </source>
</evidence>
<dbReference type="GO" id="GO:0046856">
    <property type="term" value="P:phosphatidylinositol dephosphorylation"/>
    <property type="evidence" value="ECO:0007669"/>
    <property type="project" value="InterPro"/>
</dbReference>
<dbReference type="InterPro" id="IPR043573">
    <property type="entry name" value="Fig4-like"/>
</dbReference>
<gene>
    <name evidence="5" type="ORF">BB561_005902</name>
</gene>
<dbReference type="PROSITE" id="PS50275">
    <property type="entry name" value="SAC"/>
    <property type="match status" value="1"/>
</dbReference>
<protein>
    <recommendedName>
        <fullName evidence="4">SAC domain-containing protein</fullName>
    </recommendedName>
</protein>
<dbReference type="AlphaFoldDB" id="A0A2T9Y7P8"/>
<proteinExistence type="predicted"/>
<dbReference type="GO" id="GO:0043813">
    <property type="term" value="F:phosphatidylinositol-3,5-bisphosphate 5-phosphatase activity"/>
    <property type="evidence" value="ECO:0007669"/>
    <property type="project" value="InterPro"/>
</dbReference>
<dbReference type="EMBL" id="MBFR01000391">
    <property type="protein sequence ID" value="PVU88362.1"/>
    <property type="molecule type" value="Genomic_DNA"/>
</dbReference>
<dbReference type="OrthoDB" id="405996at2759"/>
<evidence type="ECO:0000313" key="6">
    <source>
        <dbReference type="Proteomes" id="UP000245383"/>
    </source>
</evidence>
<evidence type="ECO:0000256" key="1">
    <source>
        <dbReference type="ARBA" id="ARBA00004308"/>
    </source>
</evidence>
<sequence length="815" mass="94852">MLFIDTISIYRTRDRYYFIGKNKRKNYYKLLKIIFAEEPDPIVIDDGVIYSKNKMDRLLQDIVSACAKYDQLVKIESDCKGLIGFVRFTKGYYVSLIQKSRIVSLLGGHYIYHIEATKLLALFNNSENDLEEEKFMQIFQNVDLAKNFYFSYTYDLTSTLQKNMTFPLSPDIKNFNYSNIITNLNTMFIWNHQLISNGTLKLKIDLSWMVPLIHGYVDQSKLSVLGRDVFVTLIARRSRVFAGVRFMKRGVDEKGYVANDVETEQIVHTMELTFFDYPSGTQNSNPNFTSYVQHRGSIPLFWSQDTSVMKPKPPIEYGTPIIVLNLIKTKESTKRESILGEEFSECINYLNTLLPKDKQILYIKWDMSRSKHNRQDDVLQILEEIAEETLASTGFFHNGPELYGNYLKRLSRVNSNNSINDNTAAFNDIELKSKIGINYRKEKKIQNGAVRSNCIDCLDRTNAAQSILGKVAFAHQLYELGYLDQPFLDFDTDAAMILEEMYHDLGDTIALQYGGSHLVNTVQTYRKINNWTSHSRDLIVTLRRYYSNSFIDNERQKAITLFLEKSPLSDDENNNRIELNKEKRFLYSNNDNRLESNKTPYMFFKECFESIIDDTNGDSENQKINTKATEPSAIDKFDYWEEYYNTKEYTSFESLYLSNINSNSKYNSMVAGINEGPFASKNRPLADLNMHYARISPKWLKTPHSINIKKDFNQKIENTFTEARNKNKSHVDKEEFKYIEEFDDIKIPEISQQASDEYRIYCNRFKEKSFFSKSTKPEEIASGEKVEVRVPSINATSEKIYKDYINSILLPGWPS</sequence>
<organism evidence="5 6">
    <name type="scientific">Smittium simulii</name>
    <dbReference type="NCBI Taxonomy" id="133385"/>
    <lineage>
        <taxon>Eukaryota</taxon>
        <taxon>Fungi</taxon>
        <taxon>Fungi incertae sedis</taxon>
        <taxon>Zoopagomycota</taxon>
        <taxon>Kickxellomycotina</taxon>
        <taxon>Harpellomycetes</taxon>
        <taxon>Harpellales</taxon>
        <taxon>Legeriomycetaceae</taxon>
        <taxon>Smittium</taxon>
    </lineage>
</organism>
<dbReference type="PANTHER" id="PTHR45738:SF5">
    <property type="entry name" value="POLYPHOSPHOINOSITIDE PHOSPHATASE"/>
    <property type="match status" value="1"/>
</dbReference>
<comment type="subcellular location">
    <subcellularLocation>
        <location evidence="1">Endomembrane system</location>
    </subcellularLocation>
</comment>
<dbReference type="STRING" id="133385.A0A2T9Y7P8"/>
<keyword evidence="3" id="KW-0472">Membrane</keyword>
<dbReference type="Proteomes" id="UP000245383">
    <property type="component" value="Unassembled WGS sequence"/>
</dbReference>
<accession>A0A2T9Y7P8</accession>
<reference evidence="5 6" key="1">
    <citation type="journal article" date="2018" name="MBio">
        <title>Comparative Genomics Reveals the Core Gene Toolbox for the Fungus-Insect Symbiosis.</title>
        <authorList>
            <person name="Wang Y."/>
            <person name="Stata M."/>
            <person name="Wang W."/>
            <person name="Stajich J.E."/>
            <person name="White M.M."/>
            <person name="Moncalvo J.M."/>
        </authorList>
    </citation>
    <scope>NUCLEOTIDE SEQUENCE [LARGE SCALE GENOMIC DNA]</scope>
    <source>
        <strain evidence="5 6">SWE-8-4</strain>
    </source>
</reference>
<feature type="domain" description="SAC" evidence="4">
    <location>
        <begin position="139"/>
        <end position="515"/>
    </location>
</feature>
<evidence type="ECO:0000313" key="5">
    <source>
        <dbReference type="EMBL" id="PVU88362.1"/>
    </source>
</evidence>
<evidence type="ECO:0000256" key="2">
    <source>
        <dbReference type="ARBA" id="ARBA00022801"/>
    </source>
</evidence>
<evidence type="ECO:0000256" key="3">
    <source>
        <dbReference type="ARBA" id="ARBA00023136"/>
    </source>
</evidence>
<dbReference type="Pfam" id="PF02383">
    <property type="entry name" value="Syja_N"/>
    <property type="match status" value="1"/>
</dbReference>
<dbReference type="PANTHER" id="PTHR45738">
    <property type="entry name" value="POLYPHOSPHOINOSITIDE PHOSPHATASE"/>
    <property type="match status" value="1"/>
</dbReference>
<keyword evidence="2" id="KW-0378">Hydrolase</keyword>
<comment type="caution">
    <text evidence="5">The sequence shown here is derived from an EMBL/GenBank/DDBJ whole genome shotgun (WGS) entry which is preliminary data.</text>
</comment>
<dbReference type="GO" id="GO:0012505">
    <property type="term" value="C:endomembrane system"/>
    <property type="evidence" value="ECO:0007669"/>
    <property type="project" value="UniProtKB-SubCell"/>
</dbReference>
<dbReference type="InterPro" id="IPR002013">
    <property type="entry name" value="SAC_dom"/>
</dbReference>
<name>A0A2T9Y7P8_9FUNG</name>